<dbReference type="PANTHER" id="PTHR12537">
    <property type="entry name" value="RNA BINDING PROTEIN PUMILIO-RELATED"/>
    <property type="match status" value="1"/>
</dbReference>
<feature type="repeat" description="Pumilio" evidence="5">
    <location>
        <begin position="327"/>
        <end position="362"/>
    </location>
</feature>
<comment type="caution">
    <text evidence="7">The sequence shown here is derived from an EMBL/GenBank/DDBJ whole genome shotgun (WGS) entry which is preliminary data.</text>
</comment>
<feature type="repeat" description="Pumilio" evidence="5">
    <location>
        <begin position="180"/>
        <end position="215"/>
    </location>
</feature>
<proteinExistence type="predicted"/>
<dbReference type="Gene3D" id="3.60.10.10">
    <property type="entry name" value="Endonuclease/exonuclease/phosphatase"/>
    <property type="match status" value="1"/>
</dbReference>
<dbReference type="AlphaFoldDB" id="A0AAP0DEF1"/>
<dbReference type="FunFam" id="1.25.10.10:FF:000237">
    <property type="entry name" value="Pumilio homolog 9"/>
    <property type="match status" value="1"/>
</dbReference>
<protein>
    <recommendedName>
        <fullName evidence="6">PUM-HD domain-containing protein</fullName>
    </recommendedName>
</protein>
<dbReference type="SMART" id="SM00025">
    <property type="entry name" value="Pumilio"/>
    <property type="match status" value="7"/>
</dbReference>
<accession>A0AAP0DEF1</accession>
<dbReference type="GO" id="GO:0006417">
    <property type="term" value="P:regulation of translation"/>
    <property type="evidence" value="ECO:0007669"/>
    <property type="project" value="UniProtKB-KW"/>
</dbReference>
<dbReference type="PROSITE" id="PS50303">
    <property type="entry name" value="PUM_HD"/>
    <property type="match status" value="1"/>
</dbReference>
<dbReference type="InterPro" id="IPR011989">
    <property type="entry name" value="ARM-like"/>
</dbReference>
<feature type="repeat" description="Pumilio" evidence="5">
    <location>
        <begin position="399"/>
        <end position="435"/>
    </location>
</feature>
<evidence type="ECO:0000256" key="1">
    <source>
        <dbReference type="ARBA" id="ARBA00022737"/>
    </source>
</evidence>
<dbReference type="GO" id="GO:0003729">
    <property type="term" value="F:mRNA binding"/>
    <property type="evidence" value="ECO:0007669"/>
    <property type="project" value="TreeGrafter"/>
</dbReference>
<gene>
    <name evidence="7" type="ORF">SSX86_007738</name>
</gene>
<name>A0AAP0DEF1_9ASTR</name>
<evidence type="ECO:0000259" key="6">
    <source>
        <dbReference type="PROSITE" id="PS50303"/>
    </source>
</evidence>
<evidence type="ECO:0000256" key="5">
    <source>
        <dbReference type="PROSITE-ProRule" id="PRU00317"/>
    </source>
</evidence>
<sequence>MAHSRSNQQYFGYGVPFQSLTAPFVPDGTLLTDDSLPDFFSLLNISQGTYAETPSFHHNTLERQMGSGEGFGHSLNNLGVNGFFDRQRWCEEMEAEIIRGHCSSAFDFDQKSKLLYSTPQFETLHGGSSSFATEIADKKLKFQRIDDYEQQSPCCSSRFQSESESHNQDFQFMSLWCLKELRGRIYTMAKDQNGCRILQAMLERSTMEEVEIVVSEVVDFVSHLMKDQFGNYLFQKLVTLCNDDQKLRLIRSLTQVPTGIILVCMNPHGTRSVQKLLESLNPNQVKLVMKALYRGATTLATDPNGHHVIQYCVINFDSDMNKPILNEIANKCYTIATDRSGCCVLQACVEHSRGEVRTRIITEIIVNAVPLAEDPFGNYVLQHMVGLKLQELTALLVRRLQGNFAALSCNKYASNVVEKCLNESGEEVSTKIIMELVKSPNSSMLLVDPYANFVIQSALRVSKGFGRSQGWLDLPVEADSQSFDSVFPRIKNFGRYSYSGTGYRGSNAMSWEFILATGNSRAVISIWNPSIFSVSNTVKHKKILLVSGIILGLQLELNIVNVCAPQSNRDKSNMWSEILGLMDQCLGLWIVAGDFNEVRCPEDRLFSAFDVKGAESLMIFVDEAGLMEYRMGGSRLTFSYGQGINFNKIDRILVCNDFSEVAQRLSFCCS</sequence>
<keyword evidence="1" id="KW-0677">Repeat</keyword>
<dbReference type="PROSITE" id="PS50302">
    <property type="entry name" value="PUM"/>
    <property type="match status" value="6"/>
</dbReference>
<feature type="domain" description="PUM-HD" evidence="6">
    <location>
        <begin position="155"/>
        <end position="513"/>
    </location>
</feature>
<dbReference type="InterPro" id="IPR033133">
    <property type="entry name" value="PUM-HD"/>
</dbReference>
<dbReference type="GO" id="GO:0005737">
    <property type="term" value="C:cytoplasm"/>
    <property type="evidence" value="ECO:0007669"/>
    <property type="project" value="TreeGrafter"/>
</dbReference>
<dbReference type="EMBL" id="JBCNJP010000009">
    <property type="protein sequence ID" value="KAK9073414.1"/>
    <property type="molecule type" value="Genomic_DNA"/>
</dbReference>
<evidence type="ECO:0000256" key="2">
    <source>
        <dbReference type="ARBA" id="ARBA00022845"/>
    </source>
</evidence>
<dbReference type="InterPro" id="IPR036691">
    <property type="entry name" value="Endo/exonu/phosph_ase_sf"/>
</dbReference>
<keyword evidence="8" id="KW-1185">Reference proteome</keyword>
<feature type="repeat" description="Pumilio" evidence="5">
    <location>
        <begin position="255"/>
        <end position="290"/>
    </location>
</feature>
<keyword evidence="3" id="KW-0694">RNA-binding</keyword>
<dbReference type="InterPro" id="IPR016024">
    <property type="entry name" value="ARM-type_fold"/>
</dbReference>
<dbReference type="CDD" id="cd07920">
    <property type="entry name" value="Pumilio"/>
    <property type="match status" value="1"/>
</dbReference>
<dbReference type="InterPro" id="IPR001313">
    <property type="entry name" value="Pumilio_RNA-bd_rpt"/>
</dbReference>
<organism evidence="7 8">
    <name type="scientific">Deinandra increscens subsp. villosa</name>
    <dbReference type="NCBI Taxonomy" id="3103831"/>
    <lineage>
        <taxon>Eukaryota</taxon>
        <taxon>Viridiplantae</taxon>
        <taxon>Streptophyta</taxon>
        <taxon>Embryophyta</taxon>
        <taxon>Tracheophyta</taxon>
        <taxon>Spermatophyta</taxon>
        <taxon>Magnoliopsida</taxon>
        <taxon>eudicotyledons</taxon>
        <taxon>Gunneridae</taxon>
        <taxon>Pentapetalae</taxon>
        <taxon>asterids</taxon>
        <taxon>campanulids</taxon>
        <taxon>Asterales</taxon>
        <taxon>Asteraceae</taxon>
        <taxon>Asteroideae</taxon>
        <taxon>Heliantheae alliance</taxon>
        <taxon>Madieae</taxon>
        <taxon>Madiinae</taxon>
        <taxon>Deinandra</taxon>
    </lineage>
</organism>
<dbReference type="SUPFAM" id="SSF48371">
    <property type="entry name" value="ARM repeat"/>
    <property type="match status" value="1"/>
</dbReference>
<evidence type="ECO:0000313" key="7">
    <source>
        <dbReference type="EMBL" id="KAK9073414.1"/>
    </source>
</evidence>
<dbReference type="InterPro" id="IPR033712">
    <property type="entry name" value="Pumilio_RNA-bd"/>
</dbReference>
<keyword evidence="2" id="KW-0810">Translation regulation</keyword>
<dbReference type="Pfam" id="PF00806">
    <property type="entry name" value="PUF"/>
    <property type="match status" value="7"/>
</dbReference>
<evidence type="ECO:0000256" key="3">
    <source>
        <dbReference type="ARBA" id="ARBA00022884"/>
    </source>
</evidence>
<dbReference type="Proteomes" id="UP001408789">
    <property type="component" value="Unassembled WGS sequence"/>
</dbReference>
<evidence type="ECO:0000313" key="8">
    <source>
        <dbReference type="Proteomes" id="UP001408789"/>
    </source>
</evidence>
<dbReference type="SUPFAM" id="SSF56219">
    <property type="entry name" value="DNase I-like"/>
    <property type="match status" value="1"/>
</dbReference>
<evidence type="ECO:0000256" key="4">
    <source>
        <dbReference type="ARBA" id="ARBA00058490"/>
    </source>
</evidence>
<dbReference type="PANTHER" id="PTHR12537:SF63">
    <property type="entry name" value="PUMILIO HOMOLOG 15"/>
    <property type="match status" value="1"/>
</dbReference>
<feature type="repeat" description="Pumilio" evidence="5">
    <location>
        <begin position="363"/>
        <end position="398"/>
    </location>
</feature>
<dbReference type="Gene3D" id="1.25.10.10">
    <property type="entry name" value="Leucine-rich Repeat Variant"/>
    <property type="match status" value="1"/>
</dbReference>
<comment type="function">
    <text evidence="4">Sequence-specific RNA-binding protein that regulates translation and mRNA stability by binding the 3'-UTR of target mRNAs.</text>
</comment>
<reference evidence="7 8" key="1">
    <citation type="submission" date="2024-04" db="EMBL/GenBank/DDBJ databases">
        <title>The reference genome of an endangered Asteraceae, Deinandra increscens subsp. villosa, native to the Central Coast of California.</title>
        <authorList>
            <person name="Guilliams M."/>
            <person name="Hasenstab-Lehman K."/>
            <person name="Meyer R."/>
            <person name="Mcevoy S."/>
        </authorList>
    </citation>
    <scope>NUCLEOTIDE SEQUENCE [LARGE SCALE GENOMIC DNA]</scope>
    <source>
        <tissue evidence="7">Leaf</tissue>
    </source>
</reference>
<feature type="repeat" description="Pumilio" evidence="5">
    <location>
        <begin position="216"/>
        <end position="251"/>
    </location>
</feature>